<keyword evidence="2" id="KW-1185">Reference proteome</keyword>
<sequence>MIGRPRYVAHVPFTAVDLEAAKHFARALTRSVTFLPDVDPGNASLSEEDDSAVQYRLFCDRELDDGRRCTLRADHDVPCTAGRRR</sequence>
<name>A0A7W7WP67_9ACTN</name>
<evidence type="ECO:0000313" key="1">
    <source>
        <dbReference type="EMBL" id="MBB4958580.1"/>
    </source>
</evidence>
<dbReference type="RefSeq" id="WP_184534647.1">
    <property type="nucleotide sequence ID" value="NZ_JACHJW010000001.1"/>
</dbReference>
<reference evidence="1 2" key="1">
    <citation type="submission" date="2020-08" db="EMBL/GenBank/DDBJ databases">
        <title>Sequencing the genomes of 1000 actinobacteria strains.</title>
        <authorList>
            <person name="Klenk H.-P."/>
        </authorList>
    </citation>
    <scope>NUCLEOTIDE SEQUENCE [LARGE SCALE GENOMIC DNA]</scope>
    <source>
        <strain evidence="1 2">DSM 45886</strain>
    </source>
</reference>
<proteinExistence type="predicted"/>
<comment type="caution">
    <text evidence="1">The sequence shown here is derived from an EMBL/GenBank/DDBJ whole genome shotgun (WGS) entry which is preliminary data.</text>
</comment>
<gene>
    <name evidence="1" type="ORF">FHR38_002313</name>
</gene>
<dbReference type="EMBL" id="JACHJW010000001">
    <property type="protein sequence ID" value="MBB4958580.1"/>
    <property type="molecule type" value="Genomic_DNA"/>
</dbReference>
<accession>A0A7W7WP67</accession>
<protein>
    <submittedName>
        <fullName evidence="1">Uncharacterized protein</fullName>
    </submittedName>
</protein>
<dbReference type="AlphaFoldDB" id="A0A7W7WP67"/>
<organism evidence="1 2">
    <name type="scientific">Micromonospora polyrhachis</name>
    <dbReference type="NCBI Taxonomy" id="1282883"/>
    <lineage>
        <taxon>Bacteria</taxon>
        <taxon>Bacillati</taxon>
        <taxon>Actinomycetota</taxon>
        <taxon>Actinomycetes</taxon>
        <taxon>Micromonosporales</taxon>
        <taxon>Micromonosporaceae</taxon>
        <taxon>Micromonospora</taxon>
    </lineage>
</organism>
<evidence type="ECO:0000313" key="2">
    <source>
        <dbReference type="Proteomes" id="UP000578819"/>
    </source>
</evidence>
<dbReference type="Proteomes" id="UP000578819">
    <property type="component" value="Unassembled WGS sequence"/>
</dbReference>